<dbReference type="InterPro" id="IPR029069">
    <property type="entry name" value="HotDog_dom_sf"/>
</dbReference>
<accession>A0A1H2FDH5</accession>
<evidence type="ECO:0000256" key="1">
    <source>
        <dbReference type="ARBA" id="ARBA00022801"/>
    </source>
</evidence>
<feature type="domain" description="Thioesterase" evidence="2">
    <location>
        <begin position="50"/>
        <end position="121"/>
    </location>
</feature>
<evidence type="ECO:0000259" key="2">
    <source>
        <dbReference type="Pfam" id="PF03061"/>
    </source>
</evidence>
<dbReference type="NCBIfam" id="TIGR00369">
    <property type="entry name" value="unchar_dom_1"/>
    <property type="match status" value="1"/>
</dbReference>
<dbReference type="Pfam" id="PF03061">
    <property type="entry name" value="4HBT"/>
    <property type="match status" value="1"/>
</dbReference>
<dbReference type="SUPFAM" id="SSF54637">
    <property type="entry name" value="Thioesterase/thiol ester dehydrase-isomerase"/>
    <property type="match status" value="1"/>
</dbReference>
<organism evidence="3 4">
    <name type="scientific">Halopseudomonas salegens</name>
    <dbReference type="NCBI Taxonomy" id="1434072"/>
    <lineage>
        <taxon>Bacteria</taxon>
        <taxon>Pseudomonadati</taxon>
        <taxon>Pseudomonadota</taxon>
        <taxon>Gammaproteobacteria</taxon>
        <taxon>Pseudomonadales</taxon>
        <taxon>Pseudomonadaceae</taxon>
        <taxon>Halopseudomonas</taxon>
    </lineage>
</organism>
<dbReference type="OrthoDB" id="8525891at2"/>
<dbReference type="CDD" id="cd03443">
    <property type="entry name" value="PaaI_thioesterase"/>
    <property type="match status" value="1"/>
</dbReference>
<dbReference type="GO" id="GO:0016289">
    <property type="term" value="F:acyl-CoA hydrolase activity"/>
    <property type="evidence" value="ECO:0007669"/>
    <property type="project" value="UniProtKB-ARBA"/>
</dbReference>
<keyword evidence="4" id="KW-1185">Reference proteome</keyword>
<gene>
    <name evidence="3" type="ORF">SAMN05216210_1474</name>
</gene>
<dbReference type="AlphaFoldDB" id="A0A1H2FDH5"/>
<dbReference type="RefSeq" id="WP_092385592.1">
    <property type="nucleotide sequence ID" value="NZ_LT629787.1"/>
</dbReference>
<keyword evidence="1" id="KW-0378">Hydrolase</keyword>
<proteinExistence type="predicted"/>
<dbReference type="InterPro" id="IPR006683">
    <property type="entry name" value="Thioestr_dom"/>
</dbReference>
<evidence type="ECO:0000313" key="4">
    <source>
        <dbReference type="Proteomes" id="UP000243924"/>
    </source>
</evidence>
<protein>
    <submittedName>
        <fullName evidence="3">Uncharacterized domain 1-containing protein</fullName>
    </submittedName>
</protein>
<dbReference type="STRING" id="1434072.SAMN05216210_1474"/>
<evidence type="ECO:0000313" key="3">
    <source>
        <dbReference type="EMBL" id="SDU05392.1"/>
    </source>
</evidence>
<dbReference type="Proteomes" id="UP000243924">
    <property type="component" value="Chromosome I"/>
</dbReference>
<name>A0A1H2FDH5_9GAMM</name>
<dbReference type="EMBL" id="LT629787">
    <property type="protein sequence ID" value="SDU05392.1"/>
    <property type="molecule type" value="Genomic_DNA"/>
</dbReference>
<dbReference type="InterPro" id="IPR003736">
    <property type="entry name" value="PAAI_dom"/>
</dbReference>
<dbReference type="Gene3D" id="3.10.129.10">
    <property type="entry name" value="Hotdog Thioesterase"/>
    <property type="match status" value="1"/>
</dbReference>
<reference evidence="4" key="1">
    <citation type="submission" date="2016-10" db="EMBL/GenBank/DDBJ databases">
        <authorList>
            <person name="Varghese N."/>
            <person name="Submissions S."/>
        </authorList>
    </citation>
    <scope>NUCLEOTIDE SEQUENCE [LARGE SCALE GENOMIC DNA]</scope>
    <source>
        <strain evidence="4">CECT 8338</strain>
    </source>
</reference>
<sequence length="137" mass="14675">MSHSDLHERIATVSRMAAFNNWLGLEIDEVSAGSVQLSLPWRSDFGQYAGFMHAGIQGALIDTACGFAAATLSGKVLASQYTVRCLRPAVGEHFRVVAQVVKPGRQQIFASAELYAIKDGVEKLVATGDALLVPQAE</sequence>